<protein>
    <submittedName>
        <fullName evidence="1">Uncharacterized protein</fullName>
    </submittedName>
</protein>
<gene>
    <name evidence="2" type="ORF">UFOVP1509_16</name>
    <name evidence="1" type="ORF">UFOVP886_10</name>
</gene>
<evidence type="ECO:0000313" key="1">
    <source>
        <dbReference type="EMBL" id="CAB4168810.1"/>
    </source>
</evidence>
<organism evidence="1">
    <name type="scientific">uncultured Caudovirales phage</name>
    <dbReference type="NCBI Taxonomy" id="2100421"/>
    <lineage>
        <taxon>Viruses</taxon>
        <taxon>Duplodnaviria</taxon>
        <taxon>Heunggongvirae</taxon>
        <taxon>Uroviricota</taxon>
        <taxon>Caudoviricetes</taxon>
        <taxon>Peduoviridae</taxon>
        <taxon>Maltschvirus</taxon>
        <taxon>Maltschvirus maltsch</taxon>
    </lineage>
</organism>
<evidence type="ECO:0000313" key="2">
    <source>
        <dbReference type="EMBL" id="CAB5225877.1"/>
    </source>
</evidence>
<dbReference type="EMBL" id="LR798358">
    <property type="protein sequence ID" value="CAB5225877.1"/>
    <property type="molecule type" value="Genomic_DNA"/>
</dbReference>
<name>A0A6J5PAB1_9CAUD</name>
<accession>A0A6J5PAB1</accession>
<reference evidence="1" key="1">
    <citation type="submission" date="2020-05" db="EMBL/GenBank/DDBJ databases">
        <authorList>
            <person name="Chiriac C."/>
            <person name="Salcher M."/>
            <person name="Ghai R."/>
            <person name="Kavagutti S V."/>
        </authorList>
    </citation>
    <scope>NUCLEOTIDE SEQUENCE</scope>
</reference>
<proteinExistence type="predicted"/>
<sequence length="416" mass="44898">MSNWSPVWSVTIGGVDYTDITLANLSITSGRTDFYVQPAAGYCSVEIINLDENVTIAADLNDQIAIQVKDSTGTFVPIFGGFVTDISQTVKSAGSVMITQSIKIIAMGALAKLAKILVDGVLSKDYDGDQIYDILEPLLFNTWNEVPPALTWATYTPTTTWADAENSGIGEIDRPGDYELAARSSSRATALNIVSGLATSGLGYLYEDGQGRICYADSTHRSQYLAANGYSELSANDALANGISVARRTGDLRNSVTVKYDATSSSEESASDATSIATYGQQGYIVTTTLHNSADALSQANFYLELRAYPSDIFKTLSYELTNPELSDSDRDDLLSIFVGLPVDITDLPANMIGGTFQGFVEGWTFSTSYNRLSLTINLSPVAYSLQAFKWSDVPVTETWQTISPTLDWLNATIVA</sequence>
<dbReference type="EMBL" id="LR796836">
    <property type="protein sequence ID" value="CAB4168810.1"/>
    <property type="molecule type" value="Genomic_DNA"/>
</dbReference>